<dbReference type="RefSeq" id="WP_200466194.1">
    <property type="nucleotide sequence ID" value="NZ_JAENRR010000047.1"/>
</dbReference>
<keyword evidence="2" id="KW-1185">Reference proteome</keyword>
<name>A0ABS1HMQ5_9BACT</name>
<organism evidence="1 2">
    <name type="scientific">Carboxylicivirga marina</name>
    <dbReference type="NCBI Taxonomy" id="2800988"/>
    <lineage>
        <taxon>Bacteria</taxon>
        <taxon>Pseudomonadati</taxon>
        <taxon>Bacteroidota</taxon>
        <taxon>Bacteroidia</taxon>
        <taxon>Marinilabiliales</taxon>
        <taxon>Marinilabiliaceae</taxon>
        <taxon>Carboxylicivirga</taxon>
    </lineage>
</organism>
<dbReference type="EMBL" id="JAENRR010000047">
    <property type="protein sequence ID" value="MBK3518973.1"/>
    <property type="molecule type" value="Genomic_DNA"/>
</dbReference>
<evidence type="ECO:0000313" key="2">
    <source>
        <dbReference type="Proteomes" id="UP000605676"/>
    </source>
</evidence>
<proteinExistence type="predicted"/>
<reference evidence="1 2" key="1">
    <citation type="submission" date="2021-01" db="EMBL/GenBank/DDBJ databases">
        <title>Carboxyliciviraga sp.nov., isolated from coastal sediments.</title>
        <authorList>
            <person name="Lu D."/>
            <person name="Zhang T."/>
        </authorList>
    </citation>
    <scope>NUCLEOTIDE SEQUENCE [LARGE SCALE GENOMIC DNA]</scope>
    <source>
        <strain evidence="1 2">N1Y132</strain>
    </source>
</reference>
<protein>
    <submittedName>
        <fullName evidence="1">Uncharacterized protein</fullName>
    </submittedName>
</protein>
<comment type="caution">
    <text evidence="1">The sequence shown here is derived from an EMBL/GenBank/DDBJ whole genome shotgun (WGS) entry which is preliminary data.</text>
</comment>
<sequence>MNSKQNNKNAMHLAVYNVFKTFPNEIDTIPALKNNVAAFGELLGKIDN</sequence>
<accession>A0ABS1HMQ5</accession>
<gene>
    <name evidence="1" type="ORF">JIV24_16620</name>
</gene>
<dbReference type="Proteomes" id="UP000605676">
    <property type="component" value="Unassembled WGS sequence"/>
</dbReference>
<evidence type="ECO:0000313" key="1">
    <source>
        <dbReference type="EMBL" id="MBK3518973.1"/>
    </source>
</evidence>